<dbReference type="EMBL" id="OCMF01000001">
    <property type="protein sequence ID" value="SOC80000.1"/>
    <property type="molecule type" value="Genomic_DNA"/>
</dbReference>
<evidence type="ECO:0000256" key="1">
    <source>
        <dbReference type="SAM" id="SignalP"/>
    </source>
</evidence>
<dbReference type="NCBIfam" id="NF047658">
    <property type="entry name" value="HYC_CC_PP"/>
    <property type="match status" value="1"/>
</dbReference>
<feature type="chain" id="PRO_5012605975" description="Secreted protein" evidence="1">
    <location>
        <begin position="26"/>
        <end position="132"/>
    </location>
</feature>
<dbReference type="RefSeq" id="WP_097055692.1">
    <property type="nucleotide sequence ID" value="NZ_OCMF01000001.1"/>
</dbReference>
<feature type="signal peptide" evidence="1">
    <location>
        <begin position="1"/>
        <end position="25"/>
    </location>
</feature>
<accession>A0A285X3R0</accession>
<dbReference type="Proteomes" id="UP000219193">
    <property type="component" value="Unassembled WGS sequence"/>
</dbReference>
<evidence type="ECO:0000313" key="3">
    <source>
        <dbReference type="Proteomes" id="UP000219193"/>
    </source>
</evidence>
<dbReference type="InterPro" id="IPR058060">
    <property type="entry name" value="HYC_CC_PP"/>
</dbReference>
<evidence type="ECO:0008006" key="4">
    <source>
        <dbReference type="Google" id="ProtNLM"/>
    </source>
</evidence>
<dbReference type="InterPro" id="IPR058512">
    <property type="entry name" value="DUF8199"/>
</dbReference>
<gene>
    <name evidence="2" type="ORF">SAMN06296241_1542</name>
</gene>
<dbReference type="AlphaFoldDB" id="A0A285X3R0"/>
<reference evidence="3" key="1">
    <citation type="submission" date="2017-09" db="EMBL/GenBank/DDBJ databases">
        <authorList>
            <person name="Varghese N."/>
            <person name="Submissions S."/>
        </authorList>
    </citation>
    <scope>NUCLEOTIDE SEQUENCE [LARGE SCALE GENOMIC DNA]</scope>
    <source>
        <strain evidence="3">CGMCC 1.12641</strain>
    </source>
</reference>
<evidence type="ECO:0000313" key="2">
    <source>
        <dbReference type="EMBL" id="SOC80000.1"/>
    </source>
</evidence>
<organism evidence="2 3">
    <name type="scientific">Salinimicrobium sediminis</name>
    <dbReference type="NCBI Taxonomy" id="1343891"/>
    <lineage>
        <taxon>Bacteria</taxon>
        <taxon>Pseudomonadati</taxon>
        <taxon>Bacteroidota</taxon>
        <taxon>Flavobacteriia</taxon>
        <taxon>Flavobacteriales</taxon>
        <taxon>Flavobacteriaceae</taxon>
        <taxon>Salinimicrobium</taxon>
    </lineage>
</organism>
<protein>
    <recommendedName>
        <fullName evidence="4">Secreted protein</fullName>
    </recommendedName>
</protein>
<keyword evidence="3" id="KW-1185">Reference proteome</keyword>
<name>A0A285X3R0_9FLAO</name>
<keyword evidence="1" id="KW-0732">Signal</keyword>
<dbReference type="OrthoDB" id="1493875at2"/>
<sequence length="132" mass="15003">MKQLFHKTASFAMAFLVLFSTVSFTVDKHFCGEILVDQAVFSEAKTCGMHGDMPASSENKCCDEEKVVVEGQKELKISFDDLDLDQQVFLASFTWSYANLFEGEAQSETPFFHYKPPLLVFDIHLLDETFLI</sequence>
<dbReference type="Pfam" id="PF26622">
    <property type="entry name" value="DUF8199"/>
    <property type="match status" value="1"/>
</dbReference>
<proteinExistence type="predicted"/>